<dbReference type="SUPFAM" id="SSF53383">
    <property type="entry name" value="PLP-dependent transferases"/>
    <property type="match status" value="1"/>
</dbReference>
<keyword evidence="2" id="KW-0032">Aminotransferase</keyword>
<dbReference type="RefSeq" id="WP_343164742.1">
    <property type="nucleotide sequence ID" value="NZ_JBHRSV010000020.1"/>
</dbReference>
<evidence type="ECO:0000313" key="3">
    <source>
        <dbReference type="Proteomes" id="UP001595379"/>
    </source>
</evidence>
<keyword evidence="2" id="KW-0808">Transferase</keyword>
<dbReference type="PIRSF" id="PIRSF000390">
    <property type="entry name" value="PLP_StrS"/>
    <property type="match status" value="1"/>
</dbReference>
<dbReference type="Gene3D" id="3.90.1150.10">
    <property type="entry name" value="Aspartate Aminotransferase, domain 1"/>
    <property type="match status" value="1"/>
</dbReference>
<gene>
    <name evidence="2" type="ORF">ACFOOR_10925</name>
</gene>
<dbReference type="CDD" id="cd00616">
    <property type="entry name" value="AHBA_syn"/>
    <property type="match status" value="1"/>
</dbReference>
<accession>A0ABV6ZZ52</accession>
<comment type="similarity">
    <text evidence="1">Belongs to the DegT/DnrJ/EryC1 family.</text>
</comment>
<dbReference type="InterPro" id="IPR015422">
    <property type="entry name" value="PyrdxlP-dep_Trfase_small"/>
</dbReference>
<dbReference type="PANTHER" id="PTHR30244">
    <property type="entry name" value="TRANSAMINASE"/>
    <property type="match status" value="1"/>
</dbReference>
<dbReference type="EMBL" id="JBHRSV010000020">
    <property type="protein sequence ID" value="MFC2926618.1"/>
    <property type="molecule type" value="Genomic_DNA"/>
</dbReference>
<protein>
    <submittedName>
        <fullName evidence="2">DegT/DnrJ/EryC1/StrS family aminotransferase</fullName>
    </submittedName>
</protein>
<comment type="caution">
    <text evidence="2">The sequence shown here is derived from an EMBL/GenBank/DDBJ whole genome shotgun (WGS) entry which is preliminary data.</text>
</comment>
<evidence type="ECO:0000256" key="1">
    <source>
        <dbReference type="RuleBase" id="RU004508"/>
    </source>
</evidence>
<name>A0ABV6ZZ52_9PROT</name>
<sequence length="380" mass="40744">MTDMIPFIDLGAQRDRLRSKLDAAIAGVLDSGAFILGPQVRELEARLADFAGAPIGLACANGTDAIVLPLLAMGIGKGDAVFVPSFTFASSAEVIPWTRATPVFVDVDPVTYNMDPESLKAAIDMVKAEGKLRSAAVIAVDLFGQMADYPAIKAICDEHGMKLISDAAQGYGATLNGKHSIEWADALTISFYPAKPLGCYGDGGAVLVKDQHIADLIKSYRVHGEGKERYEYARIGLNSRLDTLQAAILLVKLDAFAEELVLRQKAADAYEKGLKGAVKTPQLAPGATCTWAQYTVEVDDRDAFRSYLSARGVPTAVYYPIPLHMQTPYAPFPVAPGGLPVTMKVCDRVVSLPMHADIRGEDQQRVIEAVQAYAAERAAA</sequence>
<dbReference type="GO" id="GO:0008483">
    <property type="term" value="F:transaminase activity"/>
    <property type="evidence" value="ECO:0007669"/>
    <property type="project" value="UniProtKB-KW"/>
</dbReference>
<dbReference type="PANTHER" id="PTHR30244:SF42">
    <property type="entry name" value="UDP-2-ACETAMIDO-2-DEOXY-3-OXO-D-GLUCURONATE AMINOTRANSFERASE"/>
    <property type="match status" value="1"/>
</dbReference>
<dbReference type="InterPro" id="IPR015424">
    <property type="entry name" value="PyrdxlP-dep_Trfase"/>
</dbReference>
<evidence type="ECO:0000313" key="2">
    <source>
        <dbReference type="EMBL" id="MFC2926618.1"/>
    </source>
</evidence>
<dbReference type="InterPro" id="IPR015421">
    <property type="entry name" value="PyrdxlP-dep_Trfase_major"/>
</dbReference>
<proteinExistence type="inferred from homology"/>
<dbReference type="Gene3D" id="3.40.640.10">
    <property type="entry name" value="Type I PLP-dependent aspartate aminotransferase-like (Major domain)"/>
    <property type="match status" value="1"/>
</dbReference>
<dbReference type="Proteomes" id="UP001595379">
    <property type="component" value="Unassembled WGS sequence"/>
</dbReference>
<dbReference type="Pfam" id="PF01041">
    <property type="entry name" value="DegT_DnrJ_EryC1"/>
    <property type="match status" value="1"/>
</dbReference>
<reference evidence="3" key="1">
    <citation type="journal article" date="2019" name="Int. J. Syst. Evol. Microbiol.">
        <title>The Global Catalogue of Microorganisms (GCM) 10K type strain sequencing project: providing services to taxonomists for standard genome sequencing and annotation.</title>
        <authorList>
            <consortium name="The Broad Institute Genomics Platform"/>
            <consortium name="The Broad Institute Genome Sequencing Center for Infectious Disease"/>
            <person name="Wu L."/>
            <person name="Ma J."/>
        </authorList>
    </citation>
    <scope>NUCLEOTIDE SEQUENCE [LARGE SCALE GENOMIC DNA]</scope>
    <source>
        <strain evidence="3">KCTC 52487</strain>
    </source>
</reference>
<dbReference type="InterPro" id="IPR000653">
    <property type="entry name" value="DegT/StrS_aminotransferase"/>
</dbReference>
<organism evidence="2 3">
    <name type="scientific">Hyphobacterium vulgare</name>
    <dbReference type="NCBI Taxonomy" id="1736751"/>
    <lineage>
        <taxon>Bacteria</taxon>
        <taxon>Pseudomonadati</taxon>
        <taxon>Pseudomonadota</taxon>
        <taxon>Alphaproteobacteria</taxon>
        <taxon>Maricaulales</taxon>
        <taxon>Maricaulaceae</taxon>
        <taxon>Hyphobacterium</taxon>
    </lineage>
</organism>
<keyword evidence="3" id="KW-1185">Reference proteome</keyword>
<keyword evidence="1" id="KW-0663">Pyridoxal phosphate</keyword>